<dbReference type="InterPro" id="IPR043129">
    <property type="entry name" value="ATPase_NBD"/>
</dbReference>
<comment type="caution">
    <text evidence="1">The sequence shown here is derived from an EMBL/GenBank/DDBJ whole genome shotgun (WGS) entry which is preliminary data.</text>
</comment>
<organism evidence="1 2">
    <name type="scientific">Candidatus Niyogibacteria bacterium RIFCSPLOWO2_01_FULL_45_48</name>
    <dbReference type="NCBI Taxonomy" id="1801724"/>
    <lineage>
        <taxon>Bacteria</taxon>
        <taxon>Candidatus Niyogiibacteriota</taxon>
    </lineage>
</organism>
<dbReference type="EMBL" id="MHMQ01000032">
    <property type="protein sequence ID" value="OGZ29791.1"/>
    <property type="molecule type" value="Genomic_DNA"/>
</dbReference>
<evidence type="ECO:0000313" key="2">
    <source>
        <dbReference type="Proteomes" id="UP000177486"/>
    </source>
</evidence>
<dbReference type="Proteomes" id="UP000177486">
    <property type="component" value="Unassembled WGS sequence"/>
</dbReference>
<dbReference type="SUPFAM" id="SSF53067">
    <property type="entry name" value="Actin-like ATPase domain"/>
    <property type="match status" value="1"/>
</dbReference>
<dbReference type="AlphaFoldDB" id="A0A1G2EWP8"/>
<name>A0A1G2EWP8_9BACT</name>
<reference evidence="1 2" key="1">
    <citation type="journal article" date="2016" name="Nat. Commun.">
        <title>Thousands of microbial genomes shed light on interconnected biogeochemical processes in an aquifer system.</title>
        <authorList>
            <person name="Anantharaman K."/>
            <person name="Brown C.T."/>
            <person name="Hug L.A."/>
            <person name="Sharon I."/>
            <person name="Castelle C.J."/>
            <person name="Probst A.J."/>
            <person name="Thomas B.C."/>
            <person name="Singh A."/>
            <person name="Wilkins M.J."/>
            <person name="Karaoz U."/>
            <person name="Brodie E.L."/>
            <person name="Williams K.H."/>
            <person name="Hubbard S.S."/>
            <person name="Banfield J.F."/>
        </authorList>
    </citation>
    <scope>NUCLEOTIDE SEQUENCE [LARGE SCALE GENOMIC DNA]</scope>
</reference>
<proteinExistence type="predicted"/>
<evidence type="ECO:0000313" key="1">
    <source>
        <dbReference type="EMBL" id="OGZ29791.1"/>
    </source>
</evidence>
<sequence>MKRKLIFDIGSSRVNGALVVFNRKKEASIERVFQSESIILPETDLHRLWKKMALLIDGMVKDFKDSALAVDEALVVFSSPWYFSEIREIKKDFGEPVAITGDFIEKLLTEDAENFKKHYTDNFNLGVGDLMHASSRIMSAKLNDYPILEPLKNMPDKKTQTISAFVYASAVFGEAAARIKMALEDCGVKSVEFQSSPFVFLKVFLKEGLGDLLVVDIGGEITDVIVIKGGKIFKMASFGRGLNYAARRLGPSFKVGLDEVMALLSNYIEGKLEKSFQESVAQALKDALTEWQSLLKEALEKHIFPDLVPQKVFVTGHGGGVAEFKKALNLPDSAKFTEHGRPFEIFESKPAISHFKNASYVLNKPHLSLIGLYSTYAIQ</sequence>
<accession>A0A1G2EWP8</accession>
<evidence type="ECO:0008006" key="3">
    <source>
        <dbReference type="Google" id="ProtNLM"/>
    </source>
</evidence>
<dbReference type="Gene3D" id="3.30.420.40">
    <property type="match status" value="1"/>
</dbReference>
<gene>
    <name evidence="1" type="ORF">A2931_00650</name>
</gene>
<protein>
    <recommendedName>
        <fullName evidence="3">SHS2 domain-containing protein</fullName>
    </recommendedName>
</protein>